<proteinExistence type="inferred from homology"/>
<dbReference type="InterPro" id="IPR005158">
    <property type="entry name" value="BTAD"/>
</dbReference>
<evidence type="ECO:0000256" key="6">
    <source>
        <dbReference type="PROSITE-ProRule" id="PRU01091"/>
    </source>
</evidence>
<dbReference type="GO" id="GO:0003677">
    <property type="term" value="F:DNA binding"/>
    <property type="evidence" value="ECO:0007669"/>
    <property type="project" value="UniProtKB-UniRule"/>
</dbReference>
<dbReference type="CDD" id="cd15831">
    <property type="entry name" value="BTAD"/>
    <property type="match status" value="1"/>
</dbReference>
<reference evidence="8 9" key="1">
    <citation type="submission" date="2017-05" db="EMBL/GenBank/DDBJ databases">
        <title>Streptomyces alboflavus Genome sequencing and assembly.</title>
        <authorList>
            <person name="Wang Y."/>
            <person name="Du B."/>
            <person name="Ding Y."/>
            <person name="Liu H."/>
            <person name="Hou Q."/>
            <person name="Liu K."/>
            <person name="Wang C."/>
            <person name="Yao L."/>
        </authorList>
    </citation>
    <scope>NUCLEOTIDE SEQUENCE [LARGE SCALE GENOMIC DNA]</scope>
    <source>
        <strain evidence="8 9">MDJK44</strain>
    </source>
</reference>
<dbReference type="STRING" id="67267.GCA_000716675_06587"/>
<dbReference type="Pfam" id="PF00486">
    <property type="entry name" value="Trans_reg_C"/>
    <property type="match status" value="1"/>
</dbReference>
<organism evidence="8 9">
    <name type="scientific">Streptomyces alboflavus</name>
    <dbReference type="NCBI Taxonomy" id="67267"/>
    <lineage>
        <taxon>Bacteria</taxon>
        <taxon>Bacillati</taxon>
        <taxon>Actinomycetota</taxon>
        <taxon>Actinomycetes</taxon>
        <taxon>Kitasatosporales</taxon>
        <taxon>Streptomycetaceae</taxon>
        <taxon>Streptomyces</taxon>
    </lineage>
</organism>
<dbReference type="GO" id="GO:0000160">
    <property type="term" value="P:phosphorelay signal transduction system"/>
    <property type="evidence" value="ECO:0007669"/>
    <property type="project" value="UniProtKB-KW"/>
</dbReference>
<dbReference type="PANTHER" id="PTHR35807">
    <property type="entry name" value="TRANSCRIPTIONAL REGULATOR REDD-RELATED"/>
    <property type="match status" value="1"/>
</dbReference>
<dbReference type="Gene3D" id="1.10.10.10">
    <property type="entry name" value="Winged helix-like DNA-binding domain superfamily/Winged helix DNA-binding domain"/>
    <property type="match status" value="1"/>
</dbReference>
<sequence length="250" mass="28385">MNDDTHERFSVLGALHLTVDGTPHTLRGPKVNKVMALLLLRLGQVVDVDVFIDELWEERPPRWAVSTVRTHIYHLRGQLDEALGTPARHLLHTRQAGYVLDIDPERLDATRFVRLSKEGERLLALDRPAEAASACHEALALWRGRALSTLRPGRVLAGHVDYLEELRIHAQRIRVEAEMRAGRHRQLVPELRDLVAAHPFNEWFHQALVASLRESGRRGEARTAFQALRTLLRDELGIEPADEPLWSVPA</sequence>
<evidence type="ECO:0000256" key="5">
    <source>
        <dbReference type="ARBA" id="ARBA00023163"/>
    </source>
</evidence>
<dbReference type="InterPro" id="IPR011990">
    <property type="entry name" value="TPR-like_helical_dom_sf"/>
</dbReference>
<dbReference type="PROSITE" id="PS51755">
    <property type="entry name" value="OMPR_PHOB"/>
    <property type="match status" value="1"/>
</dbReference>
<dbReference type="EMBL" id="CP021748">
    <property type="protein sequence ID" value="ARX84630.1"/>
    <property type="molecule type" value="Genomic_DNA"/>
</dbReference>
<evidence type="ECO:0000256" key="4">
    <source>
        <dbReference type="ARBA" id="ARBA00023125"/>
    </source>
</evidence>
<dbReference type="InterPro" id="IPR051677">
    <property type="entry name" value="AfsR-DnrI-RedD_regulator"/>
</dbReference>
<evidence type="ECO:0000313" key="9">
    <source>
        <dbReference type="Proteomes" id="UP000195880"/>
    </source>
</evidence>
<dbReference type="Gene3D" id="1.25.40.10">
    <property type="entry name" value="Tetratricopeptide repeat domain"/>
    <property type="match status" value="1"/>
</dbReference>
<evidence type="ECO:0000256" key="2">
    <source>
        <dbReference type="ARBA" id="ARBA00023012"/>
    </source>
</evidence>
<dbReference type="RefSeq" id="WP_087884809.1">
    <property type="nucleotide sequence ID" value="NZ_CP021748.1"/>
</dbReference>
<keyword evidence="9" id="KW-1185">Reference proteome</keyword>
<accession>A0A1Z1WE65</accession>
<protein>
    <recommendedName>
        <fullName evidence="7">OmpR/PhoB-type domain-containing protein</fullName>
    </recommendedName>
</protein>
<dbReference type="SUPFAM" id="SSF46894">
    <property type="entry name" value="C-terminal effector domain of the bipartite response regulators"/>
    <property type="match status" value="1"/>
</dbReference>
<dbReference type="InterPro" id="IPR036388">
    <property type="entry name" value="WH-like_DNA-bd_sf"/>
</dbReference>
<dbReference type="Proteomes" id="UP000195880">
    <property type="component" value="Chromosome"/>
</dbReference>
<dbReference type="eggNOG" id="COG3629">
    <property type="taxonomic scope" value="Bacteria"/>
</dbReference>
<keyword evidence="3" id="KW-0805">Transcription regulation</keyword>
<name>A0A1Z1WE65_9ACTN</name>
<dbReference type="AlphaFoldDB" id="A0A1Z1WE65"/>
<feature type="domain" description="OmpR/PhoB-type" evidence="7">
    <location>
        <begin position="1"/>
        <end position="102"/>
    </location>
</feature>
<dbReference type="SUPFAM" id="SSF48452">
    <property type="entry name" value="TPR-like"/>
    <property type="match status" value="1"/>
</dbReference>
<dbReference type="InterPro" id="IPR001867">
    <property type="entry name" value="OmpR/PhoB-type_DNA-bd"/>
</dbReference>
<keyword evidence="2" id="KW-0902">Two-component regulatory system</keyword>
<dbReference type="SMART" id="SM01043">
    <property type="entry name" value="BTAD"/>
    <property type="match status" value="1"/>
</dbReference>
<evidence type="ECO:0000256" key="1">
    <source>
        <dbReference type="ARBA" id="ARBA00005820"/>
    </source>
</evidence>
<dbReference type="PANTHER" id="PTHR35807:SF1">
    <property type="entry name" value="TRANSCRIPTIONAL REGULATOR REDD"/>
    <property type="match status" value="1"/>
</dbReference>
<dbReference type="KEGG" id="salf:SMD44_04075"/>
<feature type="DNA-binding region" description="OmpR/PhoB-type" evidence="6">
    <location>
        <begin position="1"/>
        <end position="102"/>
    </location>
</feature>
<gene>
    <name evidence="8" type="ORF">SMD44_04075</name>
</gene>
<dbReference type="GO" id="GO:0006355">
    <property type="term" value="P:regulation of DNA-templated transcription"/>
    <property type="evidence" value="ECO:0007669"/>
    <property type="project" value="InterPro"/>
</dbReference>
<evidence type="ECO:0000259" key="7">
    <source>
        <dbReference type="PROSITE" id="PS51755"/>
    </source>
</evidence>
<keyword evidence="5" id="KW-0804">Transcription</keyword>
<dbReference type="Pfam" id="PF03704">
    <property type="entry name" value="BTAD"/>
    <property type="match status" value="1"/>
</dbReference>
<evidence type="ECO:0000256" key="3">
    <source>
        <dbReference type="ARBA" id="ARBA00023015"/>
    </source>
</evidence>
<dbReference type="InterPro" id="IPR016032">
    <property type="entry name" value="Sig_transdc_resp-reg_C-effctor"/>
</dbReference>
<keyword evidence="4 6" id="KW-0238">DNA-binding</keyword>
<dbReference type="OrthoDB" id="4336084at2"/>
<dbReference type="SMART" id="SM00862">
    <property type="entry name" value="Trans_reg_C"/>
    <property type="match status" value="1"/>
</dbReference>
<evidence type="ECO:0000313" key="8">
    <source>
        <dbReference type="EMBL" id="ARX84630.1"/>
    </source>
</evidence>
<comment type="similarity">
    <text evidence="1">Belongs to the AfsR/DnrI/RedD regulatory family.</text>
</comment>